<keyword evidence="2" id="KW-1185">Reference proteome</keyword>
<proteinExistence type="predicted"/>
<sequence length="204" mass="23676">MLVLSGQQDWMQKADVVGDYDNYLRCELGICDINPKDIVGLSLWPPEELFNDEYMRFLYDSVLKLGWRDSVPCDLNLELLPNGKYTVSSRGNHRAILARAMNIPRIKANVDLLIPIYFLSEKTHKQLEEFRLQQEEFEHEAAYLGKLFSSKGFISGKLDEEKNYRDLLRESNRISRIINQLLKEEGFRLNLIPKGLGVLKVKVQ</sequence>
<organism evidence="1 2">
    <name type="scientific">Paenibacillus hexagrammi</name>
    <dbReference type="NCBI Taxonomy" id="2908839"/>
    <lineage>
        <taxon>Bacteria</taxon>
        <taxon>Bacillati</taxon>
        <taxon>Bacillota</taxon>
        <taxon>Bacilli</taxon>
        <taxon>Bacillales</taxon>
        <taxon>Paenibacillaceae</taxon>
        <taxon>Paenibacillus</taxon>
    </lineage>
</organism>
<protein>
    <submittedName>
        <fullName evidence="1">Uncharacterized protein</fullName>
    </submittedName>
</protein>
<reference evidence="1 2" key="1">
    <citation type="journal article" date="2024" name="Int. J. Syst. Evol. Microbiol.">
        <title>Paenibacillus hexagrammi sp. nov., a novel bacterium isolated from the gut content of Hexagrammos agrammus.</title>
        <authorList>
            <person name="Jung H.K."/>
            <person name="Kim D.G."/>
            <person name="Zin H."/>
            <person name="Park J."/>
            <person name="Jung H."/>
            <person name="Kim Y.O."/>
            <person name="Kong H.J."/>
            <person name="Kim J.W."/>
            <person name="Kim Y.S."/>
        </authorList>
    </citation>
    <scope>NUCLEOTIDE SEQUENCE [LARGE SCALE GENOMIC DNA]</scope>
    <source>
        <strain evidence="1 2">YPD9-1</strain>
    </source>
</reference>
<dbReference type="RefSeq" id="WP_235121410.1">
    <property type="nucleotide sequence ID" value="NZ_CP090978.1"/>
</dbReference>
<evidence type="ECO:0000313" key="1">
    <source>
        <dbReference type="EMBL" id="UJF34837.1"/>
    </source>
</evidence>
<dbReference type="EMBL" id="CP090978">
    <property type="protein sequence ID" value="UJF34837.1"/>
    <property type="molecule type" value="Genomic_DNA"/>
</dbReference>
<dbReference type="Proteomes" id="UP001649230">
    <property type="component" value="Chromosome"/>
</dbReference>
<name>A0ABY3SL97_9BACL</name>
<accession>A0ABY3SL97</accession>
<evidence type="ECO:0000313" key="2">
    <source>
        <dbReference type="Proteomes" id="UP001649230"/>
    </source>
</evidence>
<gene>
    <name evidence="1" type="ORF">L0M14_06685</name>
</gene>